<dbReference type="SUPFAM" id="SSF53756">
    <property type="entry name" value="UDP-Glycosyltransferase/glycogen phosphorylase"/>
    <property type="match status" value="1"/>
</dbReference>
<keyword evidence="3 4" id="KW-0808">Transferase</keyword>
<keyword evidence="2" id="KW-0328">Glycosyltransferase</keyword>
<dbReference type="InterPro" id="IPR002213">
    <property type="entry name" value="UDP_glucos_trans"/>
</dbReference>
<sequence length="449" mass="49817">MAEFSKKMIKTHILVIPYPAPGHLLPTMDLANQLAMRGIAITFLVTPKNLPFLQPLLSIHPCIETLVLPFPTHPSIPAGIENMQELPLTFIPDIVSALSQLHDPVLQWFLSHPCPPVAIIDDLFLSCWTNPLAHRLGIRRLGFAPFHAYTLDAWWSRIYKKCDDDINNKKAKDYMREIHVANMESWGIVLNSFSELDGEVLDHLKKNVLGHDRAWSIGPLLSFPVKTSPNISADNVMAWLDMCKEDNPVVYVGFGSQINLTGTQMEALANALDRSGVRFIWAVKEPMKGVQADDNGVVPTWFEDRTAGRGLVLRGWVPQAAILRHRAVGSYLTHCGWNSTLEGLLSGVLLLAWPMQADHYVNTKLMVNTLGVAVRVCEGLRTVPDPDELAKVLAESVCRTWPERDRAVELGKVALKSIGPGGSSHIALDALVKDLSQNNHGNEKLVQID</sequence>
<protein>
    <submittedName>
        <fullName evidence="4">UDP-glucuronosyl/UDP-glucosyltransferase</fullName>
    </submittedName>
</protein>
<dbReference type="GO" id="GO:0051555">
    <property type="term" value="P:flavonol biosynthetic process"/>
    <property type="evidence" value="ECO:0007669"/>
    <property type="project" value="TreeGrafter"/>
</dbReference>
<accession>A0A2P5G0H5</accession>
<dbReference type="CDD" id="cd03784">
    <property type="entry name" value="GT1_Gtf-like"/>
    <property type="match status" value="1"/>
</dbReference>
<reference evidence="5" key="1">
    <citation type="submission" date="2016-06" db="EMBL/GenBank/DDBJ databases">
        <title>Parallel loss of symbiosis genes in relatives of nitrogen-fixing non-legume Parasponia.</title>
        <authorList>
            <person name="Van Velzen R."/>
            <person name="Holmer R."/>
            <person name="Bu F."/>
            <person name="Rutten L."/>
            <person name="Van Zeijl A."/>
            <person name="Liu W."/>
            <person name="Santuari L."/>
            <person name="Cao Q."/>
            <person name="Sharma T."/>
            <person name="Shen D."/>
            <person name="Roswanjaya Y."/>
            <person name="Wardhani T."/>
            <person name="Kalhor M.S."/>
            <person name="Jansen J."/>
            <person name="Van den Hoogen J."/>
            <person name="Gungor B."/>
            <person name="Hartog M."/>
            <person name="Hontelez J."/>
            <person name="Verver J."/>
            <person name="Yang W.-C."/>
            <person name="Schijlen E."/>
            <person name="Repin R."/>
            <person name="Schilthuizen M."/>
            <person name="Schranz E."/>
            <person name="Heidstra R."/>
            <person name="Miyata K."/>
            <person name="Fedorova E."/>
            <person name="Kohlen W."/>
            <person name="Bisseling T."/>
            <person name="Smit S."/>
            <person name="Geurts R."/>
        </authorList>
    </citation>
    <scope>NUCLEOTIDE SEQUENCE [LARGE SCALE GENOMIC DNA]</scope>
    <source>
        <strain evidence="5">cv. RG33-2</strain>
    </source>
</reference>
<proteinExistence type="inferred from homology"/>
<name>A0A2P5G0H5_TREOI</name>
<evidence type="ECO:0000256" key="2">
    <source>
        <dbReference type="ARBA" id="ARBA00022676"/>
    </source>
</evidence>
<evidence type="ECO:0000256" key="3">
    <source>
        <dbReference type="ARBA" id="ARBA00022679"/>
    </source>
</evidence>
<dbReference type="EMBL" id="JXTC01000002">
    <property type="protein sequence ID" value="POO03544.1"/>
    <property type="molecule type" value="Genomic_DNA"/>
</dbReference>
<comment type="similarity">
    <text evidence="1">Belongs to the UDP-glycosyltransferase family.</text>
</comment>
<dbReference type="OrthoDB" id="5835829at2759"/>
<dbReference type="AlphaFoldDB" id="A0A2P5G0H5"/>
<dbReference type="Proteomes" id="UP000237000">
    <property type="component" value="Unassembled WGS sequence"/>
</dbReference>
<gene>
    <name evidence="4" type="ORF">TorRG33x02_007490</name>
</gene>
<organism evidence="4 5">
    <name type="scientific">Trema orientale</name>
    <name type="common">Charcoal tree</name>
    <name type="synonym">Celtis orientalis</name>
    <dbReference type="NCBI Taxonomy" id="63057"/>
    <lineage>
        <taxon>Eukaryota</taxon>
        <taxon>Viridiplantae</taxon>
        <taxon>Streptophyta</taxon>
        <taxon>Embryophyta</taxon>
        <taxon>Tracheophyta</taxon>
        <taxon>Spermatophyta</taxon>
        <taxon>Magnoliopsida</taxon>
        <taxon>eudicotyledons</taxon>
        <taxon>Gunneridae</taxon>
        <taxon>Pentapetalae</taxon>
        <taxon>rosids</taxon>
        <taxon>fabids</taxon>
        <taxon>Rosales</taxon>
        <taxon>Cannabaceae</taxon>
        <taxon>Trema</taxon>
    </lineage>
</organism>
<evidence type="ECO:0000256" key="1">
    <source>
        <dbReference type="ARBA" id="ARBA00009995"/>
    </source>
</evidence>
<keyword evidence="5" id="KW-1185">Reference proteome</keyword>
<dbReference type="FunFam" id="3.40.50.2000:FF:000056">
    <property type="entry name" value="Glycosyltransferase"/>
    <property type="match status" value="1"/>
</dbReference>
<dbReference type="Pfam" id="PF00201">
    <property type="entry name" value="UDPGT"/>
    <property type="match status" value="1"/>
</dbReference>
<dbReference type="InParanoid" id="A0A2P5G0H5"/>
<evidence type="ECO:0000313" key="4">
    <source>
        <dbReference type="EMBL" id="POO03544.1"/>
    </source>
</evidence>
<dbReference type="GO" id="GO:0035251">
    <property type="term" value="F:UDP-glucosyltransferase activity"/>
    <property type="evidence" value="ECO:0007669"/>
    <property type="project" value="TreeGrafter"/>
</dbReference>
<dbReference type="PANTHER" id="PTHR48047:SF5">
    <property type="entry name" value="FLAVONOL 7-O-RHAMNOSYLTRANSFERASE"/>
    <property type="match status" value="1"/>
</dbReference>
<comment type="caution">
    <text evidence="4">The sequence shown here is derived from an EMBL/GenBank/DDBJ whole genome shotgun (WGS) entry which is preliminary data.</text>
</comment>
<dbReference type="Gene3D" id="3.40.50.2000">
    <property type="entry name" value="Glycogen Phosphorylase B"/>
    <property type="match status" value="2"/>
</dbReference>
<evidence type="ECO:0000313" key="5">
    <source>
        <dbReference type="Proteomes" id="UP000237000"/>
    </source>
</evidence>
<dbReference type="PANTHER" id="PTHR48047">
    <property type="entry name" value="GLYCOSYLTRANSFERASE"/>
    <property type="match status" value="1"/>
</dbReference>